<dbReference type="EMBL" id="AP014633">
    <property type="protein sequence ID" value="BAP54320.1"/>
    <property type="molecule type" value="Genomic_DNA"/>
</dbReference>
<organism evidence="2 3">
    <name type="scientific">Thioploca ingrica</name>
    <dbReference type="NCBI Taxonomy" id="40754"/>
    <lineage>
        <taxon>Bacteria</taxon>
        <taxon>Pseudomonadati</taxon>
        <taxon>Pseudomonadota</taxon>
        <taxon>Gammaproteobacteria</taxon>
        <taxon>Thiotrichales</taxon>
        <taxon>Thiotrichaceae</taxon>
        <taxon>Thioploca</taxon>
    </lineage>
</organism>
<evidence type="ECO:0000313" key="3">
    <source>
        <dbReference type="Proteomes" id="UP000031623"/>
    </source>
</evidence>
<reference evidence="2 3" key="1">
    <citation type="journal article" date="2014" name="ISME J.">
        <title>Ecophysiology of Thioploca ingrica as revealed by the complete genome sequence supplemented with proteomic evidence.</title>
        <authorList>
            <person name="Kojima H."/>
            <person name="Ogura Y."/>
            <person name="Yamamoto N."/>
            <person name="Togashi T."/>
            <person name="Mori H."/>
            <person name="Watanabe T."/>
            <person name="Nemoto F."/>
            <person name="Kurokawa K."/>
            <person name="Hayashi T."/>
            <person name="Fukui M."/>
        </authorList>
    </citation>
    <scope>NUCLEOTIDE SEQUENCE [LARGE SCALE GENOMIC DNA]</scope>
</reference>
<dbReference type="InterPro" id="IPR023994">
    <property type="entry name" value="NiFe-hyd_HybE"/>
</dbReference>
<evidence type="ECO:0000256" key="1">
    <source>
        <dbReference type="ARBA" id="ARBA00006532"/>
    </source>
</evidence>
<dbReference type="Proteomes" id="UP000031623">
    <property type="component" value="Chromosome"/>
</dbReference>
<protein>
    <submittedName>
        <fullName evidence="2">Uncharacterized protein</fullName>
    </submittedName>
</protein>
<proteinExistence type="inferred from homology"/>
<dbReference type="InterPro" id="IPR038530">
    <property type="entry name" value="NiFe-hyd_HybE_sf"/>
</dbReference>
<accession>A0A090AHV4</accession>
<sequence>MSTWQILDSTTSDEAVINTVIAVFTELYQTNFINELLVNHHLPVEVRAFRHTDIWRIFLLLTPWTLARIFLPERKPMIPLPADWQAEERLHAPMLVIGPPISLPILGGKERAHLNYHSQLGHYLIQPLIQSMEQFKTPQDAFNAWNEVITTRNRVIEEQQRRCDWQQEVSRREFFAKLRRSVPVKES</sequence>
<evidence type="ECO:0000313" key="2">
    <source>
        <dbReference type="EMBL" id="BAP54320.1"/>
    </source>
</evidence>
<name>A0A090AHV4_9GAMM</name>
<gene>
    <name evidence="2" type="ORF">THII_0023</name>
</gene>
<dbReference type="STRING" id="40754.THII_0023"/>
<comment type="similarity">
    <text evidence="1">Belongs to the HupJ family.</text>
</comment>
<dbReference type="KEGG" id="tig:THII_0023"/>
<keyword evidence="3" id="KW-1185">Reference proteome</keyword>
<dbReference type="Gene3D" id="3.30.1460.40">
    <property type="entry name" value="[NiFe]-hydrogenase assembly chaperone, HybE"/>
    <property type="match status" value="1"/>
</dbReference>
<dbReference type="Pfam" id="PF11939">
    <property type="entry name" value="NiFe-hyd_HybE"/>
    <property type="match status" value="1"/>
</dbReference>
<dbReference type="HOGENOM" id="CLU_1451597_0_0_6"/>
<dbReference type="OrthoDB" id="5764886at2"/>
<dbReference type="AlphaFoldDB" id="A0A090AHV4"/>